<keyword evidence="8" id="KW-1185">Reference proteome</keyword>
<evidence type="ECO:0000256" key="5">
    <source>
        <dbReference type="ARBA" id="ARBA00022695"/>
    </source>
</evidence>
<organism evidence="7 8">
    <name type="scientific">Brachionus calyciflorus</name>
    <dbReference type="NCBI Taxonomy" id="104777"/>
    <lineage>
        <taxon>Eukaryota</taxon>
        <taxon>Metazoa</taxon>
        <taxon>Spiralia</taxon>
        <taxon>Gnathifera</taxon>
        <taxon>Rotifera</taxon>
        <taxon>Eurotatoria</taxon>
        <taxon>Monogononta</taxon>
        <taxon>Pseudotrocha</taxon>
        <taxon>Ploima</taxon>
        <taxon>Brachionidae</taxon>
        <taxon>Brachionus</taxon>
    </lineage>
</organism>
<proteinExistence type="inferred from homology"/>
<dbReference type="EMBL" id="CAJNOC010004927">
    <property type="protein sequence ID" value="CAF1037658.1"/>
    <property type="molecule type" value="Genomic_DNA"/>
</dbReference>
<keyword evidence="4" id="KW-0808">Transferase</keyword>
<dbReference type="PANTHER" id="PTHR11952:SF2">
    <property type="entry name" value="LD24639P"/>
    <property type="match status" value="1"/>
</dbReference>
<evidence type="ECO:0000313" key="8">
    <source>
        <dbReference type="Proteomes" id="UP000663879"/>
    </source>
</evidence>
<sequence length="505" mass="58237">MMDKPELESMLKQFGQEHLIQFWDELSTDERHQLISDIKEIDFKQLNSNFAKIKSEMSNSQKQFDSMIQPVPLESKGSLEKCNWEDLKDFELNGLKSIANNEVAVLLLASGQGTRLGVSYPKGMYSVNLLSGKSLYQIQAERLVRLKKLAEEKFPEKSCSKSIPWYIMASEQTEKYFESNKFFGLDKENVKFFEQFQLPCLTNEGKIILDQKFKISKAPDGNGGLYKALYERNILDDMKKRGVKYVHVYCVDNILVKMADPVFIGFCLAKNADCAAKVVKKVEPEEKVGVICRLNDKYQVVEYSEISEQTRNLRDENGELVYDAGNICNHFMSVDFLSNIYESEKDLVYHVAEKKIAYMNENGERILPKSNNGIKLEKFVFDVFPFSERFAIWEVPREQEFSPLKNADEAKKDCPSTCRNELYAQHYKWLKNAGALFEAKINETTRLELEISPLISYNGEGLSELVNGKVLRAPMRIELDQLDNKVKFNEMDFETYEKQNILMGA</sequence>
<evidence type="ECO:0000313" key="7">
    <source>
        <dbReference type="EMBL" id="CAF1037658.1"/>
    </source>
</evidence>
<accession>A0A814JHF5</accession>
<dbReference type="InterPro" id="IPR039741">
    <property type="entry name" value="UDP-sugar_pyrophosphorylase"/>
</dbReference>
<dbReference type="PANTHER" id="PTHR11952">
    <property type="entry name" value="UDP- GLUCOSE PYROPHOSPHORYLASE"/>
    <property type="match status" value="1"/>
</dbReference>
<dbReference type="EC" id="2.7.7.23" evidence="3"/>
<dbReference type="GO" id="GO:0006048">
    <property type="term" value="P:UDP-N-acetylglucosamine biosynthetic process"/>
    <property type="evidence" value="ECO:0007669"/>
    <property type="project" value="TreeGrafter"/>
</dbReference>
<comment type="catalytic activity">
    <reaction evidence="6">
        <text>N-acetyl-alpha-D-glucosamine 1-phosphate + UTP + H(+) = UDP-N-acetyl-alpha-D-glucosamine + diphosphate</text>
        <dbReference type="Rhea" id="RHEA:13509"/>
        <dbReference type="ChEBI" id="CHEBI:15378"/>
        <dbReference type="ChEBI" id="CHEBI:33019"/>
        <dbReference type="ChEBI" id="CHEBI:46398"/>
        <dbReference type="ChEBI" id="CHEBI:57705"/>
        <dbReference type="ChEBI" id="CHEBI:57776"/>
        <dbReference type="EC" id="2.7.7.23"/>
    </reaction>
</comment>
<dbReference type="SUPFAM" id="SSF53448">
    <property type="entry name" value="Nucleotide-diphospho-sugar transferases"/>
    <property type="match status" value="1"/>
</dbReference>
<protein>
    <recommendedName>
        <fullName evidence="3">UDP-N-acetylglucosamine diphosphorylase</fullName>
        <ecNumber evidence="3">2.7.7.23</ecNumber>
    </recommendedName>
</protein>
<keyword evidence="5" id="KW-0548">Nucleotidyltransferase</keyword>
<evidence type="ECO:0000256" key="3">
    <source>
        <dbReference type="ARBA" id="ARBA00012457"/>
    </source>
</evidence>
<name>A0A814JHF5_9BILA</name>
<dbReference type="Proteomes" id="UP000663879">
    <property type="component" value="Unassembled WGS sequence"/>
</dbReference>
<dbReference type="GO" id="GO:0003977">
    <property type="term" value="F:UDP-N-acetylglucosamine diphosphorylase activity"/>
    <property type="evidence" value="ECO:0007669"/>
    <property type="project" value="UniProtKB-EC"/>
</dbReference>
<evidence type="ECO:0000256" key="4">
    <source>
        <dbReference type="ARBA" id="ARBA00022679"/>
    </source>
</evidence>
<dbReference type="InterPro" id="IPR002618">
    <property type="entry name" value="UDPGP_fam"/>
</dbReference>
<dbReference type="Pfam" id="PF01704">
    <property type="entry name" value="UDPGP"/>
    <property type="match status" value="1"/>
</dbReference>
<dbReference type="Gene3D" id="3.90.550.10">
    <property type="entry name" value="Spore Coat Polysaccharide Biosynthesis Protein SpsA, Chain A"/>
    <property type="match status" value="1"/>
</dbReference>
<evidence type="ECO:0000256" key="2">
    <source>
        <dbReference type="ARBA" id="ARBA00010401"/>
    </source>
</evidence>
<dbReference type="OrthoDB" id="532420at2759"/>
<dbReference type="AlphaFoldDB" id="A0A814JHF5"/>
<dbReference type="FunFam" id="3.90.550.10:FF:000075">
    <property type="entry name" value="Probable UDP-N-acetylglucosamine pyrophosphorylase"/>
    <property type="match status" value="1"/>
</dbReference>
<dbReference type="InterPro" id="IPR029044">
    <property type="entry name" value="Nucleotide-diphossugar_trans"/>
</dbReference>
<dbReference type="CDD" id="cd04193">
    <property type="entry name" value="UDPGlcNAc_PPase"/>
    <property type="match status" value="1"/>
</dbReference>
<comment type="caution">
    <text evidence="7">The sequence shown here is derived from an EMBL/GenBank/DDBJ whole genome shotgun (WGS) entry which is preliminary data.</text>
</comment>
<evidence type="ECO:0000256" key="1">
    <source>
        <dbReference type="ARBA" id="ARBA00005208"/>
    </source>
</evidence>
<comment type="similarity">
    <text evidence="2">Belongs to the UDPGP type 1 family.</text>
</comment>
<gene>
    <name evidence="7" type="ORF">OXX778_LOCUS18194</name>
</gene>
<reference evidence="7" key="1">
    <citation type="submission" date="2021-02" db="EMBL/GenBank/DDBJ databases">
        <authorList>
            <person name="Nowell W R."/>
        </authorList>
    </citation>
    <scope>NUCLEOTIDE SEQUENCE</scope>
    <source>
        <strain evidence="7">Ploen Becks lab</strain>
    </source>
</reference>
<evidence type="ECO:0000256" key="6">
    <source>
        <dbReference type="ARBA" id="ARBA00048493"/>
    </source>
</evidence>
<comment type="pathway">
    <text evidence="1">Nucleotide-sugar biosynthesis; UDP-N-acetyl-alpha-D-glucosamine biosynthesis; UDP-N-acetyl-alpha-D-glucosamine from N-acetyl-alpha-D-glucosamine 1-phosphate: step 1/1.</text>
</comment>